<protein>
    <submittedName>
        <fullName evidence="4">Probable carboxylesterase 9</fullName>
    </submittedName>
</protein>
<evidence type="ECO:0000259" key="2">
    <source>
        <dbReference type="Pfam" id="PF07859"/>
    </source>
</evidence>
<evidence type="ECO:0000313" key="4">
    <source>
        <dbReference type="RefSeq" id="XP_023006373.1"/>
    </source>
</evidence>
<dbReference type="PANTHER" id="PTHR23024">
    <property type="entry name" value="ARYLACETAMIDE DEACETYLASE"/>
    <property type="match status" value="1"/>
</dbReference>
<dbReference type="Proteomes" id="UP000504608">
    <property type="component" value="Unplaced"/>
</dbReference>
<reference evidence="4" key="1">
    <citation type="submission" date="2025-08" db="UniProtKB">
        <authorList>
            <consortium name="RefSeq"/>
        </authorList>
    </citation>
    <scope>IDENTIFICATION</scope>
    <source>
        <tissue evidence="4">Young leaves</tissue>
    </source>
</reference>
<dbReference type="InterPro" id="IPR029058">
    <property type="entry name" value="AB_hydrolase_fold"/>
</dbReference>
<sequence length="389" mass="42900">MAKTSSHSRPFLSSFHPNFSSSSSTTSAFLSFTFIHSFIHSFTSKSYISTMYLSETSSPIFPIPTTMRRSQTMSKFNPYHHLSISLNPDGSLSRLLHLPAFSSPAPADPVSFKDLPLNPSSSTSLRLFRPTNIPANDGVVARLPILIYFHHGGWILHTASDLITHRNCADLVAQIPAIAISVNYRLAPESRLPAQYDDAADALLWVKTQMTDPHGDQWLKDFGDFSRCYLYGVGCGGNIAFFAGLKAVAAASHLDPLKVAGIVMNQPMFGGVQRTNSELRFATDQLLPLPVLDLMWELALPKGMDQDHRYCNPMVGGPHKELIGELGRCLVIGFGGDPMVDRQQDFVKMLTGCGAQVLAWFDDMGFHNVDLIDHRRAAAVMSLVKEFII</sequence>
<dbReference type="SUPFAM" id="SSF53474">
    <property type="entry name" value="alpha/beta-Hydrolases"/>
    <property type="match status" value="1"/>
</dbReference>
<dbReference type="RefSeq" id="XP_023006373.1">
    <property type="nucleotide sequence ID" value="XM_023150605.1"/>
</dbReference>
<dbReference type="AlphaFoldDB" id="A0A6J1L4Q9"/>
<dbReference type="InterPro" id="IPR050466">
    <property type="entry name" value="Carboxylest/Gibb_receptor"/>
</dbReference>
<dbReference type="InterPro" id="IPR013094">
    <property type="entry name" value="AB_hydrolase_3"/>
</dbReference>
<dbReference type="Pfam" id="PF07859">
    <property type="entry name" value="Abhydrolase_3"/>
    <property type="match status" value="1"/>
</dbReference>
<dbReference type="GeneID" id="111499123"/>
<dbReference type="KEGG" id="cmax:111499123"/>
<evidence type="ECO:0000313" key="3">
    <source>
        <dbReference type="Proteomes" id="UP000504608"/>
    </source>
</evidence>
<comment type="similarity">
    <text evidence="1">Belongs to the 'GDXG' lipolytic enzyme family.</text>
</comment>
<dbReference type="Gene3D" id="3.40.50.1820">
    <property type="entry name" value="alpha/beta hydrolase"/>
    <property type="match status" value="1"/>
</dbReference>
<proteinExistence type="inferred from homology"/>
<keyword evidence="3" id="KW-1185">Reference proteome</keyword>
<dbReference type="OrthoDB" id="408631at2759"/>
<feature type="domain" description="Alpha/beta hydrolase fold-3" evidence="2">
    <location>
        <begin position="146"/>
        <end position="359"/>
    </location>
</feature>
<organism evidence="3 4">
    <name type="scientific">Cucurbita maxima</name>
    <name type="common">Pumpkin</name>
    <name type="synonym">Winter squash</name>
    <dbReference type="NCBI Taxonomy" id="3661"/>
    <lineage>
        <taxon>Eukaryota</taxon>
        <taxon>Viridiplantae</taxon>
        <taxon>Streptophyta</taxon>
        <taxon>Embryophyta</taxon>
        <taxon>Tracheophyta</taxon>
        <taxon>Spermatophyta</taxon>
        <taxon>Magnoliopsida</taxon>
        <taxon>eudicotyledons</taxon>
        <taxon>Gunneridae</taxon>
        <taxon>Pentapetalae</taxon>
        <taxon>rosids</taxon>
        <taxon>fabids</taxon>
        <taxon>Cucurbitales</taxon>
        <taxon>Cucurbitaceae</taxon>
        <taxon>Cucurbiteae</taxon>
        <taxon>Cucurbita</taxon>
    </lineage>
</organism>
<name>A0A6J1L4Q9_CUCMA</name>
<evidence type="ECO:0000256" key="1">
    <source>
        <dbReference type="ARBA" id="ARBA00010515"/>
    </source>
</evidence>
<dbReference type="GO" id="GO:0016787">
    <property type="term" value="F:hydrolase activity"/>
    <property type="evidence" value="ECO:0007669"/>
    <property type="project" value="InterPro"/>
</dbReference>
<gene>
    <name evidence="4" type="primary">LOC111499123</name>
</gene>
<accession>A0A6J1L4Q9</accession>
<dbReference type="PANTHER" id="PTHR23024:SF212">
    <property type="entry name" value="CARBOXYLESTERASE 9-RELATED"/>
    <property type="match status" value="1"/>
</dbReference>